<dbReference type="AlphaFoldDB" id="A0A0E0UZ09"/>
<feature type="domain" description="Antirepressor protein C-terminal" evidence="1">
    <location>
        <begin position="146"/>
        <end position="255"/>
    </location>
</feature>
<name>A0A0E0UZ09_LISMM</name>
<dbReference type="KEGG" id="lmq:LMM7_2697"/>
<organism evidence="3 4">
    <name type="scientific">Listeria monocytogenes serotype 4a (strain M7)</name>
    <dbReference type="NCBI Taxonomy" id="1030009"/>
    <lineage>
        <taxon>Bacteria</taxon>
        <taxon>Bacillati</taxon>
        <taxon>Bacillota</taxon>
        <taxon>Bacilli</taxon>
        <taxon>Bacillales</taxon>
        <taxon>Listeriaceae</taxon>
        <taxon>Listeria</taxon>
    </lineage>
</organism>
<evidence type="ECO:0000259" key="1">
    <source>
        <dbReference type="Pfam" id="PF03374"/>
    </source>
</evidence>
<dbReference type="EMBL" id="CP002816">
    <property type="protein sequence ID" value="AEH93702.1"/>
    <property type="molecule type" value="Genomic_DNA"/>
</dbReference>
<sequence>MSNLQVIANDMLPVLENEKGEKFVNARALHEKLMTTTKFADWIKRRIRQYGFVENEDFFSLLKNEKRAIGGTTSIDYIFTLDSGKELAMVENTEQGRSIRKYFIEVEKQARKLATEYPTFSYMIDDPVARAKKWIEEQQEKQEALKQIEEQKPKVVFAEAVQTSKNTILVKDLATILKQKGLDIGQNRLFEWLRGSGYLLNKGAYYNKPSQKAMNLGLFEQKTHIHTDRNGLMITTYTPTITGKGQVYLLNKLLEEQNQVII</sequence>
<dbReference type="HOGENOM" id="CLU_046670_11_0_9"/>
<dbReference type="Proteomes" id="UP000000486">
    <property type="component" value="Chromosome"/>
</dbReference>
<reference evidence="3 4" key="1">
    <citation type="journal article" date="2011" name="J. Bacteriol.">
        <title>Genome sequence of the nonpathogenic Listeria monocytogenes serovar 4a strain M7.</title>
        <authorList>
            <person name="Chen J."/>
            <person name="Xia Y."/>
            <person name="Cheng C."/>
            <person name="Fang C."/>
            <person name="Shan Y."/>
            <person name="Jin G."/>
            <person name="Fang W."/>
        </authorList>
    </citation>
    <scope>NUCLEOTIDE SEQUENCE [LARGE SCALE GENOMIC DNA]</scope>
    <source>
        <strain evidence="3 4">M7</strain>
    </source>
</reference>
<dbReference type="InterPro" id="IPR005039">
    <property type="entry name" value="Ant_C"/>
</dbReference>
<evidence type="ECO:0000259" key="2">
    <source>
        <dbReference type="Pfam" id="PF08346"/>
    </source>
</evidence>
<dbReference type="GO" id="GO:0003677">
    <property type="term" value="F:DNA binding"/>
    <property type="evidence" value="ECO:0007669"/>
    <property type="project" value="InterPro"/>
</dbReference>
<gene>
    <name evidence="3" type="ordered locus">LMM7_2697</name>
</gene>
<accession>A0A0E0UZ09</accession>
<feature type="domain" description="AntA/AntB antirepressor" evidence="2">
    <location>
        <begin position="24"/>
        <end position="93"/>
    </location>
</feature>
<evidence type="ECO:0000313" key="3">
    <source>
        <dbReference type="EMBL" id="AEH93702.1"/>
    </source>
</evidence>
<protein>
    <submittedName>
        <fullName evidence="3">Putative phage anti-repressor</fullName>
    </submittedName>
</protein>
<dbReference type="InterPro" id="IPR013557">
    <property type="entry name" value="AntA/B_antirep"/>
</dbReference>
<dbReference type="Pfam" id="PF08346">
    <property type="entry name" value="AntA"/>
    <property type="match status" value="1"/>
</dbReference>
<dbReference type="PANTHER" id="PTHR36180">
    <property type="entry name" value="DNA-BINDING PROTEIN-RELATED-RELATED"/>
    <property type="match status" value="1"/>
</dbReference>
<proteinExistence type="predicted"/>
<dbReference type="RefSeq" id="WP_012582378.1">
    <property type="nucleotide sequence ID" value="NC_017537.1"/>
</dbReference>
<dbReference type="PANTHER" id="PTHR36180:SF1">
    <property type="entry name" value="ANTA_ANTB ANTIREPRESSOR DOMAIN-CONTAINING PROTEIN"/>
    <property type="match status" value="1"/>
</dbReference>
<dbReference type="PATRIC" id="fig|1030009.3.peg.2686"/>
<evidence type="ECO:0000313" key="4">
    <source>
        <dbReference type="Proteomes" id="UP000000486"/>
    </source>
</evidence>
<dbReference type="Pfam" id="PF03374">
    <property type="entry name" value="ANT"/>
    <property type="match status" value="1"/>
</dbReference>